<feature type="compositionally biased region" description="Pro residues" evidence="1">
    <location>
        <begin position="116"/>
        <end position="135"/>
    </location>
</feature>
<dbReference type="PANTHER" id="PTHR28190">
    <property type="entry name" value="NUCLEAR MIGRATION PROTEIN NUM1"/>
    <property type="match status" value="1"/>
</dbReference>
<dbReference type="InterPro" id="IPR001849">
    <property type="entry name" value="PH_domain"/>
</dbReference>
<evidence type="ECO:0000259" key="2">
    <source>
        <dbReference type="PROSITE" id="PS50003"/>
    </source>
</evidence>
<dbReference type="Pfam" id="PF12814">
    <property type="entry name" value="Mcp5_PH"/>
    <property type="match status" value="1"/>
</dbReference>
<feature type="compositionally biased region" description="Pro residues" evidence="1">
    <location>
        <begin position="302"/>
        <end position="315"/>
    </location>
</feature>
<name>A0A4Y7PMP3_9AGAM</name>
<dbReference type="InterPro" id="IPR053005">
    <property type="entry name" value="Nuclear_Pos-Cytoskel_Interact"/>
</dbReference>
<dbReference type="OrthoDB" id="2149224at2759"/>
<feature type="region of interest" description="Disordered" evidence="1">
    <location>
        <begin position="1"/>
        <end position="27"/>
    </location>
</feature>
<dbReference type="GO" id="GO:0032065">
    <property type="term" value="P:maintenance of protein location in cell cortex"/>
    <property type="evidence" value="ECO:0007669"/>
    <property type="project" value="InterPro"/>
</dbReference>
<dbReference type="PROSITE" id="PS50003">
    <property type="entry name" value="PH_DOMAIN"/>
    <property type="match status" value="1"/>
</dbReference>
<evidence type="ECO:0000313" key="4">
    <source>
        <dbReference type="Proteomes" id="UP000294933"/>
    </source>
</evidence>
<feature type="region of interest" description="Disordered" evidence="1">
    <location>
        <begin position="113"/>
        <end position="172"/>
    </location>
</feature>
<dbReference type="GO" id="GO:0005543">
    <property type="term" value="F:phospholipid binding"/>
    <property type="evidence" value="ECO:0007669"/>
    <property type="project" value="InterPro"/>
</dbReference>
<organism evidence="3 4">
    <name type="scientific">Rickenella mellea</name>
    <dbReference type="NCBI Taxonomy" id="50990"/>
    <lineage>
        <taxon>Eukaryota</taxon>
        <taxon>Fungi</taxon>
        <taxon>Dikarya</taxon>
        <taxon>Basidiomycota</taxon>
        <taxon>Agaricomycotina</taxon>
        <taxon>Agaricomycetes</taxon>
        <taxon>Hymenochaetales</taxon>
        <taxon>Rickenellaceae</taxon>
        <taxon>Rickenella</taxon>
    </lineage>
</organism>
<evidence type="ECO:0000313" key="3">
    <source>
        <dbReference type="EMBL" id="TDL16684.1"/>
    </source>
</evidence>
<dbReference type="GO" id="GO:0000226">
    <property type="term" value="P:microtubule cytoskeleton organization"/>
    <property type="evidence" value="ECO:0007669"/>
    <property type="project" value="TreeGrafter"/>
</dbReference>
<reference evidence="3 4" key="1">
    <citation type="submission" date="2018-06" db="EMBL/GenBank/DDBJ databases">
        <title>A transcriptomic atlas of mushroom development highlights an independent origin of complex multicellularity.</title>
        <authorList>
            <consortium name="DOE Joint Genome Institute"/>
            <person name="Krizsan K."/>
            <person name="Almasi E."/>
            <person name="Merenyi Z."/>
            <person name="Sahu N."/>
            <person name="Viragh M."/>
            <person name="Koszo T."/>
            <person name="Mondo S."/>
            <person name="Kiss B."/>
            <person name="Balint B."/>
            <person name="Kues U."/>
            <person name="Barry K."/>
            <person name="Hegedus J.C."/>
            <person name="Henrissat B."/>
            <person name="Johnson J."/>
            <person name="Lipzen A."/>
            <person name="Ohm R."/>
            <person name="Nagy I."/>
            <person name="Pangilinan J."/>
            <person name="Yan J."/>
            <person name="Xiong Y."/>
            <person name="Grigoriev I.V."/>
            <person name="Hibbett D.S."/>
            <person name="Nagy L.G."/>
        </authorList>
    </citation>
    <scope>NUCLEOTIDE SEQUENCE [LARGE SCALE GENOMIC DNA]</scope>
    <source>
        <strain evidence="3 4">SZMC22713</strain>
    </source>
</reference>
<feature type="compositionally biased region" description="Basic and acidic residues" evidence="1">
    <location>
        <begin position="316"/>
        <end position="325"/>
    </location>
</feature>
<dbReference type="VEuPathDB" id="FungiDB:BD410DRAFT_844198"/>
<dbReference type="GO" id="GO:0005739">
    <property type="term" value="C:mitochondrion"/>
    <property type="evidence" value="ECO:0007669"/>
    <property type="project" value="TreeGrafter"/>
</dbReference>
<sequence length="503" mass="54221">MRNRSAGEESIYDDDGEATERGSVTDMEDYYNTRTRLASSGSGAKAVEGGVVGAAIGVGVGVGAAVAARIVGKVSYESLAVSTDAREQPPVELQPEREMKEMAMQTDEWVSLAPAPAVPTPPSPTPHSSPCLPPHPLRRLIPPYQEEDVGSRRSSTSSDHFHPPSLSLTQNGTASAIANPVTPSRNNTIMEFLYKYTRKAIGKGHGERRHKRFFWVHPYAKTLYWSSADPGSSNVSESSAKSAYIDSVRSVLDPNPMPPGLYQYSVVIATPQREMKTTAPTKERHDIWLDALQYLLARPTPVPVMSPGPETPPPGRLRENGKGKETFASPQSQRSAMTTDSWNITPPEYLRWADGPGSPTILGGQGFEHVPGAGADGDDDDLAFEIHDSIAHDPGFDGLENVRACCDGMGSTASVALDIPTITTTIITNTTLSSSRNMVVRVSVSHQTVFTPRDQFLRVGLSVHVRAAQNQVMAGLELVASSDALVPADRARPLEYHRVSKSG</sequence>
<dbReference type="CDD" id="cd13365">
    <property type="entry name" value="PH_PLC_plant-like"/>
    <property type="match status" value="1"/>
</dbReference>
<dbReference type="SMART" id="SM00233">
    <property type="entry name" value="PH"/>
    <property type="match status" value="1"/>
</dbReference>
<gene>
    <name evidence="3" type="ORF">BD410DRAFT_844198</name>
</gene>
<dbReference type="STRING" id="50990.A0A4Y7PMP3"/>
<dbReference type="GO" id="GO:0005938">
    <property type="term" value="C:cell cortex"/>
    <property type="evidence" value="ECO:0007669"/>
    <property type="project" value="InterPro"/>
</dbReference>
<keyword evidence="4" id="KW-1185">Reference proteome</keyword>
<proteinExistence type="predicted"/>
<dbReference type="PANTHER" id="PTHR28190:SF1">
    <property type="entry name" value="NUCLEAR MIGRATION PROTEIN NUM1"/>
    <property type="match status" value="1"/>
</dbReference>
<dbReference type="InterPro" id="IPR024774">
    <property type="entry name" value="PH_dom-Mcp5-type"/>
</dbReference>
<dbReference type="EMBL" id="ML170237">
    <property type="protein sequence ID" value="TDL16684.1"/>
    <property type="molecule type" value="Genomic_DNA"/>
</dbReference>
<accession>A0A4Y7PMP3</accession>
<feature type="region of interest" description="Disordered" evidence="1">
    <location>
        <begin position="302"/>
        <end position="341"/>
    </location>
</feature>
<dbReference type="GO" id="GO:0015631">
    <property type="term" value="F:tubulin binding"/>
    <property type="evidence" value="ECO:0007669"/>
    <property type="project" value="TreeGrafter"/>
</dbReference>
<feature type="domain" description="PH" evidence="2">
    <location>
        <begin position="186"/>
        <end position="297"/>
    </location>
</feature>
<dbReference type="SUPFAM" id="SSF50729">
    <property type="entry name" value="PH domain-like"/>
    <property type="match status" value="1"/>
</dbReference>
<dbReference type="AlphaFoldDB" id="A0A4Y7PMP3"/>
<dbReference type="Proteomes" id="UP000294933">
    <property type="component" value="Unassembled WGS sequence"/>
</dbReference>
<protein>
    <recommendedName>
        <fullName evidence="2">PH domain-containing protein</fullName>
    </recommendedName>
</protein>
<feature type="compositionally biased region" description="Polar residues" evidence="1">
    <location>
        <begin position="328"/>
        <end position="341"/>
    </location>
</feature>
<evidence type="ECO:0000256" key="1">
    <source>
        <dbReference type="SAM" id="MobiDB-lite"/>
    </source>
</evidence>